<dbReference type="RefSeq" id="WP_179720858.1">
    <property type="nucleotide sequence ID" value="NZ_JACBZT010000001.1"/>
</dbReference>
<keyword evidence="3" id="KW-0067">ATP-binding</keyword>
<dbReference type="SUPFAM" id="SSF52540">
    <property type="entry name" value="P-loop containing nucleoside triphosphate hydrolases"/>
    <property type="match status" value="1"/>
</dbReference>
<gene>
    <name evidence="5" type="ORF">GGQ55_004624</name>
</gene>
<accession>A0A853CLQ1</accession>
<dbReference type="PANTHER" id="PTHR42939">
    <property type="entry name" value="ABC TRANSPORTER ATP-BINDING PROTEIN ALBC-RELATED"/>
    <property type="match status" value="1"/>
</dbReference>
<protein>
    <submittedName>
        <fullName evidence="5">ABC-type multidrug transport system ATPase subunit</fullName>
    </submittedName>
</protein>
<dbReference type="Proteomes" id="UP000541969">
    <property type="component" value="Unassembled WGS sequence"/>
</dbReference>
<dbReference type="CDD" id="cd03230">
    <property type="entry name" value="ABC_DR_subfamily_A"/>
    <property type="match status" value="1"/>
</dbReference>
<dbReference type="Gene3D" id="3.40.50.300">
    <property type="entry name" value="P-loop containing nucleotide triphosphate hydrolases"/>
    <property type="match status" value="1"/>
</dbReference>
<dbReference type="InterPro" id="IPR027417">
    <property type="entry name" value="P-loop_NTPase"/>
</dbReference>
<dbReference type="PROSITE" id="PS00211">
    <property type="entry name" value="ABC_TRANSPORTER_1"/>
    <property type="match status" value="1"/>
</dbReference>
<proteinExistence type="predicted"/>
<dbReference type="InterPro" id="IPR003593">
    <property type="entry name" value="AAA+_ATPase"/>
</dbReference>
<reference evidence="5 6" key="1">
    <citation type="submission" date="2020-07" db="EMBL/GenBank/DDBJ databases">
        <title>Sequencing the genomes of 1000 actinobacteria strains.</title>
        <authorList>
            <person name="Klenk H.-P."/>
        </authorList>
    </citation>
    <scope>NUCLEOTIDE SEQUENCE [LARGE SCALE GENOMIC DNA]</scope>
    <source>
        <strain evidence="5 6">DSM 104001</strain>
    </source>
</reference>
<dbReference type="PANTHER" id="PTHR42939:SF1">
    <property type="entry name" value="ABC TRANSPORTER ATP-BINDING PROTEIN ALBC-RELATED"/>
    <property type="match status" value="1"/>
</dbReference>
<sequence length="232" mass="23678">MAAEGSASGLLSAAGLLVGYGGTPVCAAVDLTLGAGRALAVVGPNGAGKSTLLRTLAGLLPPLAGEVAFEGRPVDEREAGFRRDVVAVLDDDAFFAALTGREHLLLTARGHGVAEPDDVVTGEVTAFGLADRIDALPSALSSGQRRRLALAAAFVRPARLLLLDEPERRLDTGMRTRLGARLAARRDAGAAVLFASHDPALVDALADEVLVVGEDACRLLDPAGAVAYLGGL</sequence>
<evidence type="ECO:0000256" key="1">
    <source>
        <dbReference type="ARBA" id="ARBA00022448"/>
    </source>
</evidence>
<dbReference type="InterPro" id="IPR051782">
    <property type="entry name" value="ABC_Transporter_VariousFunc"/>
</dbReference>
<dbReference type="InterPro" id="IPR017871">
    <property type="entry name" value="ABC_transporter-like_CS"/>
</dbReference>
<dbReference type="EMBL" id="JACBZT010000001">
    <property type="protein sequence ID" value="NYJ08346.1"/>
    <property type="molecule type" value="Genomic_DNA"/>
</dbReference>
<evidence type="ECO:0000313" key="5">
    <source>
        <dbReference type="EMBL" id="NYJ08346.1"/>
    </source>
</evidence>
<dbReference type="GO" id="GO:0016887">
    <property type="term" value="F:ATP hydrolysis activity"/>
    <property type="evidence" value="ECO:0007669"/>
    <property type="project" value="InterPro"/>
</dbReference>
<comment type="caution">
    <text evidence="5">The sequence shown here is derived from an EMBL/GenBank/DDBJ whole genome shotgun (WGS) entry which is preliminary data.</text>
</comment>
<dbReference type="AlphaFoldDB" id="A0A853CLQ1"/>
<name>A0A853CLQ1_9ACTN</name>
<dbReference type="SMART" id="SM00382">
    <property type="entry name" value="AAA"/>
    <property type="match status" value="1"/>
</dbReference>
<keyword evidence="1" id="KW-0813">Transport</keyword>
<evidence type="ECO:0000313" key="6">
    <source>
        <dbReference type="Proteomes" id="UP000541969"/>
    </source>
</evidence>
<dbReference type="InterPro" id="IPR003439">
    <property type="entry name" value="ABC_transporter-like_ATP-bd"/>
</dbReference>
<evidence type="ECO:0000259" key="4">
    <source>
        <dbReference type="PROSITE" id="PS50893"/>
    </source>
</evidence>
<feature type="domain" description="ABC transporter" evidence="4">
    <location>
        <begin position="11"/>
        <end position="232"/>
    </location>
</feature>
<dbReference type="GO" id="GO:0005524">
    <property type="term" value="F:ATP binding"/>
    <property type="evidence" value="ECO:0007669"/>
    <property type="project" value="UniProtKB-KW"/>
</dbReference>
<dbReference type="PROSITE" id="PS50893">
    <property type="entry name" value="ABC_TRANSPORTER_2"/>
    <property type="match status" value="1"/>
</dbReference>
<keyword evidence="2" id="KW-0547">Nucleotide-binding</keyword>
<organism evidence="5 6">
    <name type="scientific">Petropleomorpha daqingensis</name>
    <dbReference type="NCBI Taxonomy" id="2026353"/>
    <lineage>
        <taxon>Bacteria</taxon>
        <taxon>Bacillati</taxon>
        <taxon>Actinomycetota</taxon>
        <taxon>Actinomycetes</taxon>
        <taxon>Geodermatophilales</taxon>
        <taxon>Geodermatophilaceae</taxon>
        <taxon>Petropleomorpha</taxon>
    </lineage>
</organism>
<evidence type="ECO:0000256" key="2">
    <source>
        <dbReference type="ARBA" id="ARBA00022741"/>
    </source>
</evidence>
<keyword evidence="6" id="KW-1185">Reference proteome</keyword>
<dbReference type="Pfam" id="PF00005">
    <property type="entry name" value="ABC_tran"/>
    <property type="match status" value="1"/>
</dbReference>
<evidence type="ECO:0000256" key="3">
    <source>
        <dbReference type="ARBA" id="ARBA00022840"/>
    </source>
</evidence>